<sequence length="259" mass="28794">MDMPVSTSSLRTQNDETSQTGQSLIEVARHHGMRDDDPVMPLIFAWQASLEALRAQQSHLGELYIKAENEITYALQQRIEFSDKEAKRLNALAATLQVKMVSDIGNTIARASEKALTKRVKLIESRTICTLAAMLLVGGIAIYSIGHRRGYNAGVADKAREAEIKITELQSAATDAGKLFFGKQKELELWAPIIHLNQLGDTHSLDICYKNTFFNFGGFADQLGCWLPVRIPVPQDHPPDMTIPLPAPKEPPSSEDIWR</sequence>
<reference evidence="2 3" key="1">
    <citation type="submission" date="2015-06" db="EMBL/GenBank/DDBJ databases">
        <title>Improved classification and identification of acetic acid bacteria using matrix-assisted laser desorption/ionization time-of-flight mass spectrometry; Gluconobacter nephelii and Gluconobacter uchimurae are later heterotypic synonyms of Gluconobacter japonicus and Gluconobacter oxydans, respectively.</title>
        <authorList>
            <person name="Li L."/>
            <person name="Cleenwerck I."/>
            <person name="De Vuyst L."/>
            <person name="Vandamme P."/>
        </authorList>
    </citation>
    <scope>NUCLEOTIDE SEQUENCE [LARGE SCALE GENOMIC DNA]</scope>
    <source>
        <strain evidence="2 3">LMG 1699</strain>
    </source>
</reference>
<dbReference type="AlphaFoldDB" id="A0A149UJF1"/>
<comment type="caution">
    <text evidence="2">The sequence shown here is derived from an EMBL/GenBank/DDBJ whole genome shotgun (WGS) entry which is preliminary data.</text>
</comment>
<evidence type="ECO:0000256" key="1">
    <source>
        <dbReference type="SAM" id="MobiDB-lite"/>
    </source>
</evidence>
<accession>A0A149UJF1</accession>
<dbReference type="Proteomes" id="UP000075377">
    <property type="component" value="Unassembled WGS sequence"/>
</dbReference>
<name>A0A149UJF1_9PROT</name>
<dbReference type="PATRIC" id="fig|178901.14.peg.1181"/>
<evidence type="ECO:0000313" key="3">
    <source>
        <dbReference type="Proteomes" id="UP000075377"/>
    </source>
</evidence>
<feature type="region of interest" description="Disordered" evidence="1">
    <location>
        <begin position="237"/>
        <end position="259"/>
    </location>
</feature>
<organism evidence="2 3">
    <name type="scientific">Acetobacter malorum</name>
    <dbReference type="NCBI Taxonomy" id="178901"/>
    <lineage>
        <taxon>Bacteria</taxon>
        <taxon>Pseudomonadati</taxon>
        <taxon>Pseudomonadota</taxon>
        <taxon>Alphaproteobacteria</taxon>
        <taxon>Acetobacterales</taxon>
        <taxon>Acetobacteraceae</taxon>
        <taxon>Acetobacter</taxon>
    </lineage>
</organism>
<proteinExistence type="predicted"/>
<gene>
    <name evidence="2" type="ORF">AD951_13190</name>
</gene>
<feature type="region of interest" description="Disordered" evidence="1">
    <location>
        <begin position="1"/>
        <end position="21"/>
    </location>
</feature>
<dbReference type="EMBL" id="LHZX01000313">
    <property type="protein sequence ID" value="KXV68109.1"/>
    <property type="molecule type" value="Genomic_DNA"/>
</dbReference>
<protein>
    <submittedName>
        <fullName evidence="2">Uncharacterized protein</fullName>
    </submittedName>
</protein>
<evidence type="ECO:0000313" key="2">
    <source>
        <dbReference type="EMBL" id="KXV68109.1"/>
    </source>
</evidence>